<dbReference type="PANTHER" id="PTHR35385:SF2">
    <property type="entry name" value="PROTEIN B, PUTATIVE-RELATED"/>
    <property type="match status" value="1"/>
</dbReference>
<accession>A0A9N9JAZ8</accession>
<evidence type="ECO:0000313" key="1">
    <source>
        <dbReference type="EMBL" id="CAG8767457.1"/>
    </source>
</evidence>
<reference evidence="1" key="1">
    <citation type="submission" date="2021-06" db="EMBL/GenBank/DDBJ databases">
        <authorList>
            <person name="Kallberg Y."/>
            <person name="Tangrot J."/>
            <person name="Rosling A."/>
        </authorList>
    </citation>
    <scope>NUCLEOTIDE SEQUENCE</scope>
    <source>
        <strain evidence="1">MA453B</strain>
    </source>
</reference>
<comment type="caution">
    <text evidence="1">The sequence shown here is derived from an EMBL/GenBank/DDBJ whole genome shotgun (WGS) entry which is preliminary data.</text>
</comment>
<gene>
    <name evidence="1" type="ORF">DERYTH_LOCUS18371</name>
</gene>
<proteinExistence type="predicted"/>
<dbReference type="EMBL" id="CAJVPY010018526">
    <property type="protein sequence ID" value="CAG8767457.1"/>
    <property type="molecule type" value="Genomic_DNA"/>
</dbReference>
<keyword evidence="2" id="KW-1185">Reference proteome</keyword>
<evidence type="ECO:0000313" key="2">
    <source>
        <dbReference type="Proteomes" id="UP000789405"/>
    </source>
</evidence>
<dbReference type="OrthoDB" id="2439235at2759"/>
<dbReference type="AlphaFoldDB" id="A0A9N9JAZ8"/>
<protein>
    <submittedName>
        <fullName evidence="1">8013_t:CDS:1</fullName>
    </submittedName>
</protein>
<organism evidence="1 2">
    <name type="scientific">Dentiscutata erythropus</name>
    <dbReference type="NCBI Taxonomy" id="1348616"/>
    <lineage>
        <taxon>Eukaryota</taxon>
        <taxon>Fungi</taxon>
        <taxon>Fungi incertae sedis</taxon>
        <taxon>Mucoromycota</taxon>
        <taxon>Glomeromycotina</taxon>
        <taxon>Glomeromycetes</taxon>
        <taxon>Diversisporales</taxon>
        <taxon>Gigasporaceae</taxon>
        <taxon>Dentiscutata</taxon>
    </lineage>
</organism>
<name>A0A9N9JAZ8_9GLOM</name>
<dbReference type="Proteomes" id="UP000789405">
    <property type="component" value="Unassembled WGS sequence"/>
</dbReference>
<feature type="non-terminal residue" evidence="1">
    <location>
        <position position="159"/>
    </location>
</feature>
<sequence length="159" mass="18538">LPQNYTYQIQNFNNLPPHKTQENFEVANFELDTFVNVESEKATIHLWLECRQLVLNHSLEVNIKFTHNHVINAAESLSFRPIKDNVCNKLLELFKDSHSPSSAHYTLEDNLHLSALNDQELVELLADRTNNPDYALIYYIFQQYCDTILGSCNRKPMLE</sequence>
<dbReference type="PANTHER" id="PTHR35385">
    <property type="entry name" value="PROTEIN B, PUTATIVE-RELATED-RELATED"/>
    <property type="match status" value="1"/>
</dbReference>